<dbReference type="EMBL" id="JACCFW010000001">
    <property type="protein sequence ID" value="NYJ76098.1"/>
    <property type="molecule type" value="Genomic_DNA"/>
</dbReference>
<evidence type="ECO:0000313" key="2">
    <source>
        <dbReference type="EMBL" id="NYJ76098.1"/>
    </source>
</evidence>
<feature type="transmembrane region" description="Helical" evidence="1">
    <location>
        <begin position="74"/>
        <end position="95"/>
    </location>
</feature>
<accession>A0A853DH41</accession>
<protein>
    <submittedName>
        <fullName evidence="2">Putative membrane protein</fullName>
    </submittedName>
</protein>
<feature type="transmembrane region" description="Helical" evidence="1">
    <location>
        <begin position="107"/>
        <end position="126"/>
    </location>
</feature>
<feature type="transmembrane region" description="Helical" evidence="1">
    <location>
        <begin position="195"/>
        <end position="215"/>
    </location>
</feature>
<organism evidence="2 3">
    <name type="scientific">Allobranchiibius huperziae</name>
    <dbReference type="NCBI Taxonomy" id="1874116"/>
    <lineage>
        <taxon>Bacteria</taxon>
        <taxon>Bacillati</taxon>
        <taxon>Actinomycetota</taxon>
        <taxon>Actinomycetes</taxon>
        <taxon>Micrococcales</taxon>
        <taxon>Dermacoccaceae</taxon>
        <taxon>Allobranchiibius</taxon>
    </lineage>
</organism>
<proteinExistence type="predicted"/>
<keyword evidence="1" id="KW-1133">Transmembrane helix</keyword>
<feature type="transmembrane region" description="Helical" evidence="1">
    <location>
        <begin position="45"/>
        <end position="62"/>
    </location>
</feature>
<evidence type="ECO:0000256" key="1">
    <source>
        <dbReference type="SAM" id="Phobius"/>
    </source>
</evidence>
<name>A0A853DH41_9MICO</name>
<evidence type="ECO:0000313" key="3">
    <source>
        <dbReference type="Proteomes" id="UP000571817"/>
    </source>
</evidence>
<keyword evidence="3" id="KW-1185">Reference proteome</keyword>
<comment type="caution">
    <text evidence="2">The sequence shown here is derived from an EMBL/GenBank/DDBJ whole genome shotgun (WGS) entry which is preliminary data.</text>
</comment>
<dbReference type="RefSeq" id="WP_179483194.1">
    <property type="nucleotide sequence ID" value="NZ_JACCFW010000001.1"/>
</dbReference>
<sequence>MIDPRRTPERSMRRWPISVAVALALALQLFLPRQASIGPAWLMPVAQALLLLPLVLSDPVRLRQEDTTWRRASLCSALGVLVVNALDLAHLIIAIATGGKVSAREMIVAAVVIEVTNIVANTAIFWEIDRGGPFARNPEHPHPPEHPDLLFPQMSDVNDTSFLTCFTDYLFTAFTLATAFSPTDTMPVSPRSKMLFMLGGTVSVLSVTLVAARAVNLF</sequence>
<dbReference type="Proteomes" id="UP000571817">
    <property type="component" value="Unassembled WGS sequence"/>
</dbReference>
<reference evidence="2 3" key="1">
    <citation type="submission" date="2020-07" db="EMBL/GenBank/DDBJ databases">
        <title>Sequencing the genomes of 1000 actinobacteria strains.</title>
        <authorList>
            <person name="Klenk H.-P."/>
        </authorList>
    </citation>
    <scope>NUCLEOTIDE SEQUENCE [LARGE SCALE GENOMIC DNA]</scope>
    <source>
        <strain evidence="2 3">DSM 29531</strain>
    </source>
</reference>
<gene>
    <name evidence="2" type="ORF">HNR15_003061</name>
</gene>
<keyword evidence="1" id="KW-0472">Membrane</keyword>
<dbReference type="AlphaFoldDB" id="A0A853DH41"/>
<keyword evidence="1" id="KW-0812">Transmembrane</keyword>